<dbReference type="PANTHER" id="PTHR23113">
    <property type="entry name" value="GUANINE NUCLEOTIDE EXCHANGE FACTOR"/>
    <property type="match status" value="1"/>
</dbReference>
<feature type="domain" description="N-terminal Ras-GEF" evidence="5">
    <location>
        <begin position="79"/>
        <end position="208"/>
    </location>
</feature>
<gene>
    <name evidence="6" type="ORF">BS47DRAFT_219443</name>
</gene>
<protein>
    <submittedName>
        <fullName evidence="6">Uncharacterized protein</fullName>
    </submittedName>
</protein>
<dbReference type="PROSITE" id="PS50212">
    <property type="entry name" value="RASGEF_NTER"/>
    <property type="match status" value="1"/>
</dbReference>
<dbReference type="Pfam" id="PF00617">
    <property type="entry name" value="RasGEF"/>
    <property type="match status" value="1"/>
</dbReference>
<evidence type="ECO:0000259" key="5">
    <source>
        <dbReference type="PROSITE" id="PS50212"/>
    </source>
</evidence>
<dbReference type="InterPro" id="IPR023578">
    <property type="entry name" value="Ras_GEF_dom_sf"/>
</dbReference>
<comment type="caution">
    <text evidence="6">The sequence shown here is derived from an EMBL/GenBank/DDBJ whole genome shotgun (WGS) entry which is preliminary data.</text>
</comment>
<evidence type="ECO:0000256" key="3">
    <source>
        <dbReference type="SAM" id="MobiDB-lite"/>
    </source>
</evidence>
<keyword evidence="1 2" id="KW-0344">Guanine-nucleotide releasing factor</keyword>
<evidence type="ECO:0000313" key="6">
    <source>
        <dbReference type="EMBL" id="KAF9508522.1"/>
    </source>
</evidence>
<dbReference type="SMART" id="SM00229">
    <property type="entry name" value="RasGEFN"/>
    <property type="match status" value="1"/>
</dbReference>
<dbReference type="PANTHER" id="PTHR23113:SF368">
    <property type="entry name" value="CELL DIVISION CONTROL PROTEIN 25"/>
    <property type="match status" value="1"/>
</dbReference>
<evidence type="ECO:0000256" key="1">
    <source>
        <dbReference type="ARBA" id="ARBA00022658"/>
    </source>
</evidence>
<evidence type="ECO:0000313" key="7">
    <source>
        <dbReference type="Proteomes" id="UP000886523"/>
    </source>
</evidence>
<dbReference type="InterPro" id="IPR001895">
    <property type="entry name" value="RASGEF_cat_dom"/>
</dbReference>
<accession>A0A9P6DP10</accession>
<organism evidence="6 7">
    <name type="scientific">Hydnum rufescens UP504</name>
    <dbReference type="NCBI Taxonomy" id="1448309"/>
    <lineage>
        <taxon>Eukaryota</taxon>
        <taxon>Fungi</taxon>
        <taxon>Dikarya</taxon>
        <taxon>Basidiomycota</taxon>
        <taxon>Agaricomycotina</taxon>
        <taxon>Agaricomycetes</taxon>
        <taxon>Cantharellales</taxon>
        <taxon>Hydnaceae</taxon>
        <taxon>Hydnum</taxon>
    </lineage>
</organism>
<dbReference type="PROSITE" id="PS50009">
    <property type="entry name" value="RASGEF_CAT"/>
    <property type="match status" value="1"/>
</dbReference>
<feature type="domain" description="Ras-GEF" evidence="4">
    <location>
        <begin position="246"/>
        <end position="416"/>
    </location>
</feature>
<dbReference type="SMART" id="SM00147">
    <property type="entry name" value="RasGEF"/>
    <property type="match status" value="1"/>
</dbReference>
<keyword evidence="7" id="KW-1185">Reference proteome</keyword>
<feature type="region of interest" description="Disordered" evidence="3">
    <location>
        <begin position="34"/>
        <end position="59"/>
    </location>
</feature>
<dbReference type="Pfam" id="PF00618">
    <property type="entry name" value="RasGEF_N"/>
    <property type="match status" value="1"/>
</dbReference>
<dbReference type="GO" id="GO:0005085">
    <property type="term" value="F:guanyl-nucleotide exchange factor activity"/>
    <property type="evidence" value="ECO:0007669"/>
    <property type="project" value="UniProtKB-KW"/>
</dbReference>
<name>A0A9P6DP10_9AGAM</name>
<dbReference type="Gene3D" id="1.10.840.10">
    <property type="entry name" value="Ras guanine-nucleotide exchange factors catalytic domain"/>
    <property type="match status" value="1"/>
</dbReference>
<dbReference type="Gene3D" id="1.20.870.10">
    <property type="entry name" value="Son of sevenless (SoS) protein Chain: S domain 1"/>
    <property type="match status" value="1"/>
</dbReference>
<dbReference type="EMBL" id="MU129057">
    <property type="protein sequence ID" value="KAF9508522.1"/>
    <property type="molecule type" value="Genomic_DNA"/>
</dbReference>
<evidence type="ECO:0000256" key="2">
    <source>
        <dbReference type="PROSITE-ProRule" id="PRU00168"/>
    </source>
</evidence>
<dbReference type="GO" id="GO:0005886">
    <property type="term" value="C:plasma membrane"/>
    <property type="evidence" value="ECO:0007669"/>
    <property type="project" value="TreeGrafter"/>
</dbReference>
<sequence length="416" mass="46578">MLPPLVIPSSPLSSAQEGPLGKTHVIRASHFYLPSPSSPNTKEAMPRSAGPQQHYPSRDQPLPWYLRPSWTASEVIIDAHGQLKAGTVRSLIEGLTMNEPNVSQDVFLLTYPTFMSAASVVDLLAERYEMGEPRGLSQDEFEKWKTRKLWPVQSNVLNVITSWLMGHHMIELGSTVVDGVKQFLQLIRSHPKNETVAKRLLKTIDSMVDDRHCLPSPVSALSSPIKTKRSYLIWRRPQKVDFITLNPTEVAQQLTLMEYRLYNEIRPSELLTWSSCQDQLNPKVRNLARFLHFNKCIAKFVALSIFSASESPRRDETISHFLQVAEMCRTLGNFSTVESTIAGIHAGFSPSPSEDLENIQLVEPRLEELRTLVSADSNYSGLRAAYQGLSGSCVPFIGQCLSVNLFPIIGTAPRLL</sequence>
<dbReference type="InterPro" id="IPR008937">
    <property type="entry name" value="Ras-like_GEF"/>
</dbReference>
<dbReference type="CDD" id="cd06224">
    <property type="entry name" value="REM"/>
    <property type="match status" value="1"/>
</dbReference>
<dbReference type="SUPFAM" id="SSF48366">
    <property type="entry name" value="Ras GEF"/>
    <property type="match status" value="1"/>
</dbReference>
<dbReference type="Proteomes" id="UP000886523">
    <property type="component" value="Unassembled WGS sequence"/>
</dbReference>
<dbReference type="OrthoDB" id="10255964at2759"/>
<evidence type="ECO:0000259" key="4">
    <source>
        <dbReference type="PROSITE" id="PS50009"/>
    </source>
</evidence>
<proteinExistence type="predicted"/>
<dbReference type="InterPro" id="IPR036964">
    <property type="entry name" value="RASGEF_cat_dom_sf"/>
</dbReference>
<dbReference type="AlphaFoldDB" id="A0A9P6DP10"/>
<dbReference type="GO" id="GO:0007265">
    <property type="term" value="P:Ras protein signal transduction"/>
    <property type="evidence" value="ECO:0007669"/>
    <property type="project" value="TreeGrafter"/>
</dbReference>
<dbReference type="InterPro" id="IPR000651">
    <property type="entry name" value="Ras-like_Gua-exchang_fac_N"/>
</dbReference>
<reference evidence="6" key="1">
    <citation type="journal article" date="2020" name="Nat. Commun.">
        <title>Large-scale genome sequencing of mycorrhizal fungi provides insights into the early evolution of symbiotic traits.</title>
        <authorList>
            <person name="Miyauchi S."/>
            <person name="Kiss E."/>
            <person name="Kuo A."/>
            <person name="Drula E."/>
            <person name="Kohler A."/>
            <person name="Sanchez-Garcia M."/>
            <person name="Morin E."/>
            <person name="Andreopoulos B."/>
            <person name="Barry K.W."/>
            <person name="Bonito G."/>
            <person name="Buee M."/>
            <person name="Carver A."/>
            <person name="Chen C."/>
            <person name="Cichocki N."/>
            <person name="Clum A."/>
            <person name="Culley D."/>
            <person name="Crous P.W."/>
            <person name="Fauchery L."/>
            <person name="Girlanda M."/>
            <person name="Hayes R.D."/>
            <person name="Keri Z."/>
            <person name="LaButti K."/>
            <person name="Lipzen A."/>
            <person name="Lombard V."/>
            <person name="Magnuson J."/>
            <person name="Maillard F."/>
            <person name="Murat C."/>
            <person name="Nolan M."/>
            <person name="Ohm R.A."/>
            <person name="Pangilinan J."/>
            <person name="Pereira M.F."/>
            <person name="Perotto S."/>
            <person name="Peter M."/>
            <person name="Pfister S."/>
            <person name="Riley R."/>
            <person name="Sitrit Y."/>
            <person name="Stielow J.B."/>
            <person name="Szollosi G."/>
            <person name="Zifcakova L."/>
            <person name="Stursova M."/>
            <person name="Spatafora J.W."/>
            <person name="Tedersoo L."/>
            <person name="Vaario L.M."/>
            <person name="Yamada A."/>
            <person name="Yan M."/>
            <person name="Wang P."/>
            <person name="Xu J."/>
            <person name="Bruns T."/>
            <person name="Baldrian P."/>
            <person name="Vilgalys R."/>
            <person name="Dunand C."/>
            <person name="Henrissat B."/>
            <person name="Grigoriev I.V."/>
            <person name="Hibbett D."/>
            <person name="Nagy L.G."/>
            <person name="Martin F.M."/>
        </authorList>
    </citation>
    <scope>NUCLEOTIDE SEQUENCE</scope>
    <source>
        <strain evidence="6">UP504</strain>
    </source>
</reference>